<gene>
    <name evidence="1" type="ORF">HYN51_10390</name>
</gene>
<reference evidence="1 2" key="1">
    <citation type="journal article" date="2019" name="Int. J. Syst. Evol. Microbiol.">
        <title>Limnobaculum parvum gen. nov., sp. nov., isolated from a freshwater lake.</title>
        <authorList>
            <person name="Baek C."/>
            <person name="Shin S.K."/>
            <person name="Yi H."/>
        </authorList>
    </citation>
    <scope>NUCLEOTIDE SEQUENCE [LARGE SCALE GENOMIC DNA]</scope>
    <source>
        <strain evidence="1 2">HYN0051</strain>
    </source>
</reference>
<dbReference type="EMBL" id="CP029185">
    <property type="protein sequence ID" value="AWH88924.1"/>
    <property type="molecule type" value="Genomic_DNA"/>
</dbReference>
<sequence>MKKGAPICHHCDKSSGVKRHGVTKSGYQRYFCTLCKKTFQTSYIYKGREQHIATQIERLVSDKLTPKQISVEIQVDLDTVELHIKRMKRPSGMR</sequence>
<dbReference type="AlphaFoldDB" id="A0A2Y9TZV2"/>
<name>A0A2Y9TZV2_9GAMM</name>
<dbReference type="RefSeq" id="WP_108900980.1">
    <property type="nucleotide sequence ID" value="NZ_CP029185.2"/>
</dbReference>
<proteinExistence type="predicted"/>
<dbReference type="PANTHER" id="PTHR47923:SF1">
    <property type="entry name" value="INSERTION ELEMENT IS1 1 PROTEIN INSA-RELATED"/>
    <property type="match status" value="1"/>
</dbReference>
<evidence type="ECO:0000313" key="2">
    <source>
        <dbReference type="Proteomes" id="UP000244908"/>
    </source>
</evidence>
<dbReference type="KEGG" id="lpv:HYN51_10390"/>
<dbReference type="OrthoDB" id="9128325at2"/>
<keyword evidence="2" id="KW-1185">Reference proteome</keyword>
<dbReference type="GO" id="GO:0006313">
    <property type="term" value="P:DNA transposition"/>
    <property type="evidence" value="ECO:0007669"/>
    <property type="project" value="TreeGrafter"/>
</dbReference>
<dbReference type="InterPro" id="IPR051252">
    <property type="entry name" value="IS1_transposase_InsA"/>
</dbReference>
<organism evidence="1 2">
    <name type="scientific">Limnobaculum parvum</name>
    <dbReference type="NCBI Taxonomy" id="2172103"/>
    <lineage>
        <taxon>Bacteria</taxon>
        <taxon>Pseudomonadati</taxon>
        <taxon>Pseudomonadota</taxon>
        <taxon>Gammaproteobacteria</taxon>
        <taxon>Enterobacterales</taxon>
        <taxon>Budviciaceae</taxon>
        <taxon>Limnobaculum</taxon>
    </lineage>
</organism>
<evidence type="ECO:0000313" key="1">
    <source>
        <dbReference type="EMBL" id="AWH88924.1"/>
    </source>
</evidence>
<accession>A0A2Y9TZV2</accession>
<evidence type="ECO:0008006" key="3">
    <source>
        <dbReference type="Google" id="ProtNLM"/>
    </source>
</evidence>
<dbReference type="Proteomes" id="UP000244908">
    <property type="component" value="Chromosome"/>
</dbReference>
<protein>
    <recommendedName>
        <fullName evidence="3">IS1 family transposase</fullName>
    </recommendedName>
</protein>
<dbReference type="PANTHER" id="PTHR47923">
    <property type="entry name" value="INSERTION ELEMENT IS1 1 PROTEIN INSA-RELATED"/>
    <property type="match status" value="1"/>
</dbReference>